<evidence type="ECO:0000259" key="3">
    <source>
        <dbReference type="PROSITE" id="PS51677"/>
    </source>
</evidence>
<protein>
    <submittedName>
        <fullName evidence="4">Polysaccharide deacetylase family protein</fullName>
        <ecNumber evidence="4">3.-.-.-</ecNumber>
    </submittedName>
</protein>
<dbReference type="GO" id="GO:0005975">
    <property type="term" value="P:carbohydrate metabolic process"/>
    <property type="evidence" value="ECO:0007669"/>
    <property type="project" value="InterPro"/>
</dbReference>
<evidence type="ECO:0000313" key="5">
    <source>
        <dbReference type="Proteomes" id="UP001285636"/>
    </source>
</evidence>
<dbReference type="GO" id="GO:0046872">
    <property type="term" value="F:metal ion binding"/>
    <property type="evidence" value="ECO:0007669"/>
    <property type="project" value="UniProtKB-KW"/>
</dbReference>
<dbReference type="AlphaFoldDB" id="A0AAJ2NQX7"/>
<dbReference type="SUPFAM" id="SSF88713">
    <property type="entry name" value="Glycoside hydrolase/deacetylase"/>
    <property type="match status" value="1"/>
</dbReference>
<evidence type="ECO:0000256" key="2">
    <source>
        <dbReference type="ARBA" id="ARBA00022801"/>
    </source>
</evidence>
<dbReference type="Gene3D" id="3.20.20.370">
    <property type="entry name" value="Glycoside hydrolase/deacetylase"/>
    <property type="match status" value="1"/>
</dbReference>
<keyword evidence="2 4" id="KW-0378">Hydrolase</keyword>
<dbReference type="InterPro" id="IPR050248">
    <property type="entry name" value="Polysacc_deacetylase_ArnD"/>
</dbReference>
<dbReference type="PROSITE" id="PS51677">
    <property type="entry name" value="NODB"/>
    <property type="match status" value="1"/>
</dbReference>
<sequence length="206" mass="23896">MPSARAVGDHSLREHHLITKADFSLEGEKAVVLTFDDGPSKYIGSFLDVLNEEQVQAMFFWQSRLLHYKRLWKRTIAEGHMIGTHTHRHPNLAQLNADKQRKEIETSKREMERIIGLPIQHFRPPFGQYNVDTLNIAAAMQLDVVLWDVPSYDWELKKDPDKIVSNVVENVENGSIILLHELEQTLYVLPQLIKELKRDGFSFRTL</sequence>
<dbReference type="EMBL" id="JAWJAY010000005">
    <property type="protein sequence ID" value="MDV2886794.1"/>
    <property type="molecule type" value="Genomic_DNA"/>
</dbReference>
<dbReference type="Proteomes" id="UP001285636">
    <property type="component" value="Unassembled WGS sequence"/>
</dbReference>
<dbReference type="GO" id="GO:0016020">
    <property type="term" value="C:membrane"/>
    <property type="evidence" value="ECO:0007669"/>
    <property type="project" value="TreeGrafter"/>
</dbReference>
<dbReference type="GO" id="GO:0016810">
    <property type="term" value="F:hydrolase activity, acting on carbon-nitrogen (but not peptide) bonds"/>
    <property type="evidence" value="ECO:0007669"/>
    <property type="project" value="InterPro"/>
</dbReference>
<reference evidence="4" key="1">
    <citation type="submission" date="2023-10" db="EMBL/GenBank/DDBJ databases">
        <title>Screening of Alkalihalophilus pseudofirmusBZ-TG-HK211 and Its Alleviation of Salt Stress on Rapeseed Growth.</title>
        <authorList>
            <person name="Zhao B."/>
            <person name="Guo T."/>
        </authorList>
    </citation>
    <scope>NUCLEOTIDE SEQUENCE</scope>
    <source>
        <strain evidence="4">BZ-TG-HK211</strain>
    </source>
</reference>
<evidence type="ECO:0000256" key="1">
    <source>
        <dbReference type="ARBA" id="ARBA00022723"/>
    </source>
</evidence>
<comment type="caution">
    <text evidence="4">The sequence shown here is derived from an EMBL/GenBank/DDBJ whole genome shotgun (WGS) entry which is preliminary data.</text>
</comment>
<evidence type="ECO:0000313" key="4">
    <source>
        <dbReference type="EMBL" id="MDV2886794.1"/>
    </source>
</evidence>
<gene>
    <name evidence="4" type="ORF">RYX45_16500</name>
</gene>
<dbReference type="CDD" id="cd10917">
    <property type="entry name" value="CE4_NodB_like_6s_7s"/>
    <property type="match status" value="1"/>
</dbReference>
<dbReference type="EC" id="3.-.-.-" evidence="4"/>
<feature type="domain" description="NodB homology" evidence="3">
    <location>
        <begin position="29"/>
        <end position="204"/>
    </location>
</feature>
<accession>A0AAJ2NQX7</accession>
<organism evidence="4 5">
    <name type="scientific">Alkalihalophilus pseudofirmus</name>
    <name type="common">Bacillus pseudofirmus</name>
    <dbReference type="NCBI Taxonomy" id="79885"/>
    <lineage>
        <taxon>Bacteria</taxon>
        <taxon>Bacillati</taxon>
        <taxon>Bacillota</taxon>
        <taxon>Bacilli</taxon>
        <taxon>Bacillales</taxon>
        <taxon>Bacillaceae</taxon>
        <taxon>Alkalihalophilus</taxon>
    </lineage>
</organism>
<name>A0AAJ2NQX7_ALKPS</name>
<dbReference type="InterPro" id="IPR002509">
    <property type="entry name" value="NODB_dom"/>
</dbReference>
<dbReference type="PANTHER" id="PTHR10587">
    <property type="entry name" value="GLYCOSYL TRANSFERASE-RELATED"/>
    <property type="match status" value="1"/>
</dbReference>
<dbReference type="Pfam" id="PF01522">
    <property type="entry name" value="Polysacc_deac_1"/>
    <property type="match status" value="1"/>
</dbReference>
<proteinExistence type="predicted"/>
<dbReference type="PANTHER" id="PTHR10587:SF133">
    <property type="entry name" value="CHITIN DEACETYLASE 1-RELATED"/>
    <property type="match status" value="1"/>
</dbReference>
<dbReference type="RefSeq" id="WP_083633504.1">
    <property type="nucleotide sequence ID" value="NZ_CP144224.1"/>
</dbReference>
<dbReference type="InterPro" id="IPR011330">
    <property type="entry name" value="Glyco_hydro/deAcase_b/a-brl"/>
</dbReference>
<keyword evidence="1" id="KW-0479">Metal-binding</keyword>